<gene>
    <name evidence="1" type="ORF">HYQ45_000794</name>
</gene>
<organism evidence="1 2">
    <name type="scientific">Verticillium longisporum</name>
    <name type="common">Verticillium dahliae var. longisporum</name>
    <dbReference type="NCBI Taxonomy" id="100787"/>
    <lineage>
        <taxon>Eukaryota</taxon>
        <taxon>Fungi</taxon>
        <taxon>Dikarya</taxon>
        <taxon>Ascomycota</taxon>
        <taxon>Pezizomycotina</taxon>
        <taxon>Sordariomycetes</taxon>
        <taxon>Hypocreomycetidae</taxon>
        <taxon>Glomerellales</taxon>
        <taxon>Plectosphaerellaceae</taxon>
        <taxon>Verticillium</taxon>
    </lineage>
</organism>
<comment type="caution">
    <text evidence="1">The sequence shown here is derived from an EMBL/GenBank/DDBJ whole genome shotgun (WGS) entry which is preliminary data.</text>
</comment>
<reference evidence="1" key="1">
    <citation type="journal article" date="2021" name="Mol. Plant Pathol.">
        <title>A 20-kb lineage-specific genomic region tames virulence in pathogenic amphidiploid Verticillium longisporum.</title>
        <authorList>
            <person name="Harting R."/>
            <person name="Starke J."/>
            <person name="Kusch H."/>
            <person name="Poggeler S."/>
            <person name="Maurus I."/>
            <person name="Schluter R."/>
            <person name="Landesfeind M."/>
            <person name="Bulla I."/>
            <person name="Nowrousian M."/>
            <person name="de Jonge R."/>
            <person name="Stahlhut G."/>
            <person name="Hoff K.J."/>
            <person name="Asshauer K.P."/>
            <person name="Thurmer A."/>
            <person name="Stanke M."/>
            <person name="Daniel R."/>
            <person name="Morgenstern B."/>
            <person name="Thomma B.P.H.J."/>
            <person name="Kronstad J.W."/>
            <person name="Braus-Stromeyer S.A."/>
            <person name="Braus G.H."/>
        </authorList>
    </citation>
    <scope>NUCLEOTIDE SEQUENCE</scope>
    <source>
        <strain evidence="1">Vl32</strain>
    </source>
</reference>
<evidence type="ECO:0000313" key="2">
    <source>
        <dbReference type="Proteomes" id="UP000689129"/>
    </source>
</evidence>
<name>A0A8I3AYQ1_VERLO</name>
<evidence type="ECO:0000313" key="1">
    <source>
        <dbReference type="EMBL" id="KAG7142877.1"/>
    </source>
</evidence>
<protein>
    <submittedName>
        <fullName evidence="1">Uncharacterized protein</fullName>
    </submittedName>
</protein>
<dbReference type="Proteomes" id="UP000689129">
    <property type="component" value="Unassembled WGS sequence"/>
</dbReference>
<accession>A0A8I3AYQ1</accession>
<proteinExistence type="predicted"/>
<sequence>MFLTFSPAYRFNTPIFDAMTIFSYHWAPPVSLCISFQTSLPPPVAYVIPLSALLQCHYTVARFEGVDLSIEVSHAGK</sequence>
<dbReference type="EMBL" id="JAEMWZ010000012">
    <property type="protein sequence ID" value="KAG7142877.1"/>
    <property type="molecule type" value="Genomic_DNA"/>
</dbReference>
<dbReference type="AlphaFoldDB" id="A0A8I3AYQ1"/>